<sequence>MIFGFIVLALLYPILKQMAPDPQTQSFLLTVLAVAIISLSLISIASEDARAIII</sequence>
<dbReference type="Proteomes" id="UP000002613">
    <property type="component" value="Chromosome"/>
</dbReference>
<evidence type="ECO:0000256" key="1">
    <source>
        <dbReference type="SAM" id="Phobius"/>
    </source>
</evidence>
<dbReference type="RefSeq" id="WP_012966543.1">
    <property type="nucleotide sequence ID" value="NC_013849.1"/>
</dbReference>
<keyword evidence="1" id="KW-0472">Membrane</keyword>
<evidence type="ECO:0000313" key="3">
    <source>
        <dbReference type="Proteomes" id="UP000002613"/>
    </source>
</evidence>
<dbReference type="EMBL" id="CP001899">
    <property type="protein sequence ID" value="ADC66204.1"/>
    <property type="molecule type" value="Genomic_DNA"/>
</dbReference>
<proteinExistence type="predicted"/>
<name>D3S0E1_FERPA</name>
<keyword evidence="3" id="KW-1185">Reference proteome</keyword>
<dbReference type="PaxDb" id="589924-Ferp_2072"/>
<dbReference type="STRING" id="589924.Ferp_2072"/>
<dbReference type="GeneID" id="54763229"/>
<reference evidence="2 3" key="2">
    <citation type="journal article" date="2011" name="Stand. Genomic Sci.">
        <title>Complete genome sequence of Ferroglobus placidus AEDII12DO.</title>
        <authorList>
            <person name="Anderson I."/>
            <person name="Risso C."/>
            <person name="Holmes D."/>
            <person name="Lucas S."/>
            <person name="Copeland A."/>
            <person name="Lapidus A."/>
            <person name="Cheng J.F."/>
            <person name="Bruce D."/>
            <person name="Goodwin L."/>
            <person name="Pitluck S."/>
            <person name="Saunders E."/>
            <person name="Brettin T."/>
            <person name="Detter J.C."/>
            <person name="Han C."/>
            <person name="Tapia R."/>
            <person name="Larimer F."/>
            <person name="Land M."/>
            <person name="Hauser L."/>
            <person name="Woyke T."/>
            <person name="Lovley D."/>
            <person name="Kyrpides N."/>
            <person name="Ivanova N."/>
        </authorList>
    </citation>
    <scope>NUCLEOTIDE SEQUENCE [LARGE SCALE GENOMIC DNA]</scope>
    <source>
        <strain evidence="3">DSM 10642 / AEDII12DO</strain>
    </source>
</reference>
<dbReference type="AlphaFoldDB" id="D3S0E1"/>
<gene>
    <name evidence="2" type="ordered locus">Ferp_2072</name>
</gene>
<keyword evidence="1" id="KW-1133">Transmembrane helix</keyword>
<reference evidence="3" key="1">
    <citation type="submission" date="2010-02" db="EMBL/GenBank/DDBJ databases">
        <title>Complete sequence of Ferroglobus placidus DSM 10642.</title>
        <authorList>
            <consortium name="US DOE Joint Genome Institute"/>
            <person name="Lucas S."/>
            <person name="Copeland A."/>
            <person name="Lapidus A."/>
            <person name="Cheng J.-F."/>
            <person name="Bruce D."/>
            <person name="Goodwin L."/>
            <person name="Pitluck S."/>
            <person name="Saunders E."/>
            <person name="Brettin T."/>
            <person name="Detter J.C."/>
            <person name="Han C."/>
            <person name="Tapia R."/>
            <person name="Larimer F."/>
            <person name="Land M."/>
            <person name="Hauser L."/>
            <person name="Kyrpides N."/>
            <person name="Ivanova N."/>
            <person name="Holmes D."/>
            <person name="Lovley D."/>
            <person name="Kyrpides N."/>
            <person name="Anderson I.J."/>
            <person name="Woyke T."/>
        </authorList>
    </citation>
    <scope>NUCLEOTIDE SEQUENCE [LARGE SCALE GENOMIC DNA]</scope>
    <source>
        <strain evidence="3">DSM 10642 / AEDII12DO</strain>
    </source>
</reference>
<evidence type="ECO:0000313" key="2">
    <source>
        <dbReference type="EMBL" id="ADC66204.1"/>
    </source>
</evidence>
<dbReference type="KEGG" id="fpl:Ferp_2072"/>
<organism evidence="2 3">
    <name type="scientific">Ferroglobus placidus (strain DSM 10642 / AEDII12DO)</name>
    <dbReference type="NCBI Taxonomy" id="589924"/>
    <lineage>
        <taxon>Archaea</taxon>
        <taxon>Methanobacteriati</taxon>
        <taxon>Methanobacteriota</taxon>
        <taxon>Archaeoglobi</taxon>
        <taxon>Archaeoglobales</taxon>
        <taxon>Archaeoglobaceae</taxon>
        <taxon>Ferroglobus</taxon>
    </lineage>
</organism>
<dbReference type="HOGENOM" id="CLU_3038897_0_0_2"/>
<accession>D3S0E1</accession>
<protein>
    <submittedName>
        <fullName evidence="2">Phosphate ABC transporter, inner membrane subunit PstC</fullName>
    </submittedName>
</protein>
<feature type="transmembrane region" description="Helical" evidence="1">
    <location>
        <begin position="26"/>
        <end position="45"/>
    </location>
</feature>
<keyword evidence="1" id="KW-0812">Transmembrane</keyword>